<accession>A0A068WQ99</accession>
<evidence type="ECO:0000313" key="3">
    <source>
        <dbReference type="WBParaSite" id="EgrG_002024000"/>
    </source>
</evidence>
<dbReference type="WBParaSite" id="EgrG_002024000">
    <property type="protein sequence ID" value="EgrG_002024000"/>
    <property type="gene ID" value="EgrG_002024000"/>
</dbReference>
<organism evidence="1">
    <name type="scientific">Echinococcus granulosus</name>
    <name type="common">Hydatid tapeworm</name>
    <dbReference type="NCBI Taxonomy" id="6210"/>
    <lineage>
        <taxon>Eukaryota</taxon>
        <taxon>Metazoa</taxon>
        <taxon>Spiralia</taxon>
        <taxon>Lophotrochozoa</taxon>
        <taxon>Platyhelminthes</taxon>
        <taxon>Cestoda</taxon>
        <taxon>Eucestoda</taxon>
        <taxon>Cyclophyllidea</taxon>
        <taxon>Taeniidae</taxon>
        <taxon>Echinococcus</taxon>
        <taxon>Echinococcus granulosus group</taxon>
    </lineage>
</organism>
<reference evidence="1 2" key="1">
    <citation type="journal article" date="2013" name="Nature">
        <title>The genomes of four tapeworm species reveal adaptations to parasitism.</title>
        <authorList>
            <person name="Tsai I.J."/>
            <person name="Zarowiecki M."/>
            <person name="Holroyd N."/>
            <person name="Garciarrubio A."/>
            <person name="Sanchez-Flores A."/>
            <person name="Brooks K.L."/>
            <person name="Tracey A."/>
            <person name="Bobes R.J."/>
            <person name="Fragoso G."/>
            <person name="Sciutto E."/>
            <person name="Aslett M."/>
            <person name="Beasley H."/>
            <person name="Bennett H.M."/>
            <person name="Cai J."/>
            <person name="Camicia F."/>
            <person name="Clark R."/>
            <person name="Cucher M."/>
            <person name="De Silva N."/>
            <person name="Day T.A."/>
            <person name="Deplazes P."/>
            <person name="Estrada K."/>
            <person name="Fernandez C."/>
            <person name="Holland P.W."/>
            <person name="Hou J."/>
            <person name="Hu S."/>
            <person name="Huckvale T."/>
            <person name="Hung S.S."/>
            <person name="Kamenetzky L."/>
            <person name="Keane J.A."/>
            <person name="Kiss F."/>
            <person name="Koziol U."/>
            <person name="Lambert O."/>
            <person name="Liu K."/>
            <person name="Luo X."/>
            <person name="Luo Y."/>
            <person name="Macchiaroli N."/>
            <person name="Nichol S."/>
            <person name="Paps J."/>
            <person name="Parkinson J."/>
            <person name="Pouchkina-Stantcheva N."/>
            <person name="Riddiford N."/>
            <person name="Rosenzvit M."/>
            <person name="Salinas G."/>
            <person name="Wasmuth J.D."/>
            <person name="Zamanian M."/>
            <person name="Zheng Y."/>
            <person name="Cai X."/>
            <person name="Soberon X."/>
            <person name="Olson P.D."/>
            <person name="Laclette J.P."/>
            <person name="Brehm K."/>
            <person name="Berriman M."/>
            <person name="Garciarrubio A."/>
            <person name="Bobes R.J."/>
            <person name="Fragoso G."/>
            <person name="Sanchez-Flores A."/>
            <person name="Estrada K."/>
            <person name="Cevallos M.A."/>
            <person name="Morett E."/>
            <person name="Gonzalez V."/>
            <person name="Portillo T."/>
            <person name="Ochoa-Leyva A."/>
            <person name="Jose M.V."/>
            <person name="Sciutto E."/>
            <person name="Landa A."/>
            <person name="Jimenez L."/>
            <person name="Valdes V."/>
            <person name="Carrero J.C."/>
            <person name="Larralde C."/>
            <person name="Morales-Montor J."/>
            <person name="Limon-Lason J."/>
            <person name="Soberon X."/>
            <person name="Laclette J.P."/>
        </authorList>
    </citation>
    <scope>NUCLEOTIDE SEQUENCE [LARGE SCALE GENOMIC DNA]</scope>
</reference>
<name>A0A068WQ99_ECHGR</name>
<reference evidence="3" key="3">
    <citation type="submission" date="2020-10" db="UniProtKB">
        <authorList>
            <consortium name="WormBaseParasite"/>
        </authorList>
    </citation>
    <scope>IDENTIFICATION</scope>
</reference>
<dbReference type="Proteomes" id="UP000492820">
    <property type="component" value="Unassembled WGS sequence"/>
</dbReference>
<evidence type="ECO:0000313" key="2">
    <source>
        <dbReference type="Proteomes" id="UP000492820"/>
    </source>
</evidence>
<protein>
    <submittedName>
        <fullName evidence="1 3">Uncharacterized protein</fullName>
    </submittedName>
</protein>
<evidence type="ECO:0000313" key="1">
    <source>
        <dbReference type="EMBL" id="CDS21982.1"/>
    </source>
</evidence>
<reference evidence="1" key="2">
    <citation type="submission" date="2014-06" db="EMBL/GenBank/DDBJ databases">
        <authorList>
            <person name="Aslett M."/>
        </authorList>
    </citation>
    <scope>NUCLEOTIDE SEQUENCE</scope>
</reference>
<gene>
    <name evidence="1" type="ORF">EgrG_002024000</name>
</gene>
<dbReference type="EMBL" id="LK028585">
    <property type="protein sequence ID" value="CDS21982.1"/>
    <property type="molecule type" value="Genomic_DNA"/>
</dbReference>
<dbReference type="AlphaFoldDB" id="A0A068WQ99"/>
<proteinExistence type="predicted"/>
<sequence length="152" mass="16143">MLKTTGMSSIYFASKARKYKRRACTLSASSSNSKEVGAFLTNYCANTKRQSRLPPTTETAIHTTGHIAALLQTAKHMASHIASQAQMAMHMAAHIAAPALMATNTASRIAAPLLAAKHTAAHIAAPPQTAMHTDSHIVSITSHVVLLLQLFA</sequence>